<dbReference type="eggNOG" id="ENOG502S9GX">
    <property type="taxonomic scope" value="Eukaryota"/>
</dbReference>
<dbReference type="RefSeq" id="XP_008612364.1">
    <property type="nucleotide sequence ID" value="XM_008614142.1"/>
</dbReference>
<dbReference type="Proteomes" id="UP000030762">
    <property type="component" value="Unassembled WGS sequence"/>
</dbReference>
<dbReference type="EMBL" id="JH767156">
    <property type="protein sequence ID" value="EQC34052.1"/>
    <property type="molecule type" value="Genomic_DNA"/>
</dbReference>
<evidence type="ECO:0000256" key="1">
    <source>
        <dbReference type="SAM" id="MobiDB-lite"/>
    </source>
</evidence>
<gene>
    <name evidence="2" type="ORF">SDRG_08266</name>
</gene>
<evidence type="ECO:0000313" key="3">
    <source>
        <dbReference type="Proteomes" id="UP000030762"/>
    </source>
</evidence>
<proteinExistence type="predicted"/>
<feature type="region of interest" description="Disordered" evidence="1">
    <location>
        <begin position="76"/>
        <end position="113"/>
    </location>
</feature>
<dbReference type="OrthoDB" id="65810at2759"/>
<dbReference type="OMA" id="WASNSMT"/>
<dbReference type="GeneID" id="19948993"/>
<dbReference type="VEuPathDB" id="FungiDB:SDRG_08266"/>
<keyword evidence="3" id="KW-1185">Reference proteome</keyword>
<evidence type="ECO:0000313" key="2">
    <source>
        <dbReference type="EMBL" id="EQC34052.1"/>
    </source>
</evidence>
<protein>
    <submittedName>
        <fullName evidence="2">Uncharacterized protein</fullName>
    </submittedName>
</protein>
<name>T0RUM7_SAPDV</name>
<organism evidence="2 3">
    <name type="scientific">Saprolegnia diclina (strain VS20)</name>
    <dbReference type="NCBI Taxonomy" id="1156394"/>
    <lineage>
        <taxon>Eukaryota</taxon>
        <taxon>Sar</taxon>
        <taxon>Stramenopiles</taxon>
        <taxon>Oomycota</taxon>
        <taxon>Saprolegniomycetes</taxon>
        <taxon>Saprolegniales</taxon>
        <taxon>Saprolegniaceae</taxon>
        <taxon>Saprolegnia</taxon>
    </lineage>
</organism>
<sequence length="178" mass="19726">MGAAASNTSAAVAAPIAKTGRKVIRTKLRRQDLFVFQGAAPVKSGKLMEMDQHILHDAERFDELEKVDFLETDVEGFQRTASARRKPSDGPTPLPTDKSWASNSMTLVSDEPGRFTDNQFRDLLRQYREKPTPETKTALAVKFGADPSVIENILTNCTPPRVMEPTTSVSYPSGVWWS</sequence>
<reference evidence="2 3" key="1">
    <citation type="submission" date="2012-04" db="EMBL/GenBank/DDBJ databases">
        <title>The Genome Sequence of Saprolegnia declina VS20.</title>
        <authorList>
            <consortium name="The Broad Institute Genome Sequencing Platform"/>
            <person name="Russ C."/>
            <person name="Nusbaum C."/>
            <person name="Tyler B."/>
            <person name="van West P."/>
            <person name="Dieguez-Uribeondo J."/>
            <person name="de Bruijn I."/>
            <person name="Tripathy S."/>
            <person name="Jiang R."/>
            <person name="Young S.K."/>
            <person name="Zeng Q."/>
            <person name="Gargeya S."/>
            <person name="Fitzgerald M."/>
            <person name="Haas B."/>
            <person name="Abouelleil A."/>
            <person name="Alvarado L."/>
            <person name="Arachchi H.M."/>
            <person name="Berlin A."/>
            <person name="Chapman S.B."/>
            <person name="Goldberg J."/>
            <person name="Griggs A."/>
            <person name="Gujja S."/>
            <person name="Hansen M."/>
            <person name="Howarth C."/>
            <person name="Imamovic A."/>
            <person name="Larimer J."/>
            <person name="McCowen C."/>
            <person name="Montmayeur A."/>
            <person name="Murphy C."/>
            <person name="Neiman D."/>
            <person name="Pearson M."/>
            <person name="Priest M."/>
            <person name="Roberts A."/>
            <person name="Saif S."/>
            <person name="Shea T."/>
            <person name="Sisk P."/>
            <person name="Sykes S."/>
            <person name="Wortman J."/>
            <person name="Nusbaum C."/>
            <person name="Birren B."/>
        </authorList>
    </citation>
    <scope>NUCLEOTIDE SEQUENCE [LARGE SCALE GENOMIC DNA]</scope>
    <source>
        <strain evidence="2 3">VS20</strain>
    </source>
</reference>
<dbReference type="AlphaFoldDB" id="T0RUM7"/>
<accession>T0RUM7</accession>
<dbReference type="InParanoid" id="T0RUM7"/>